<protein>
    <submittedName>
        <fullName evidence="1">Uncharacterized protein</fullName>
    </submittedName>
</protein>
<dbReference type="EMBL" id="JANPWB010000011">
    <property type="protein sequence ID" value="KAJ1125137.1"/>
    <property type="molecule type" value="Genomic_DNA"/>
</dbReference>
<keyword evidence="2" id="KW-1185">Reference proteome</keyword>
<reference evidence="1" key="1">
    <citation type="journal article" date="2022" name="bioRxiv">
        <title>Sequencing and chromosome-scale assembly of the giantPleurodeles waltlgenome.</title>
        <authorList>
            <person name="Brown T."/>
            <person name="Elewa A."/>
            <person name="Iarovenko S."/>
            <person name="Subramanian E."/>
            <person name="Araus A.J."/>
            <person name="Petzold A."/>
            <person name="Susuki M."/>
            <person name="Suzuki K.-i.T."/>
            <person name="Hayashi T."/>
            <person name="Toyoda A."/>
            <person name="Oliveira C."/>
            <person name="Osipova E."/>
            <person name="Leigh N.D."/>
            <person name="Simon A."/>
            <person name="Yun M.H."/>
        </authorList>
    </citation>
    <scope>NUCLEOTIDE SEQUENCE</scope>
    <source>
        <strain evidence="1">20211129_DDA</strain>
        <tissue evidence="1">Liver</tissue>
    </source>
</reference>
<organism evidence="1 2">
    <name type="scientific">Pleurodeles waltl</name>
    <name type="common">Iberian ribbed newt</name>
    <dbReference type="NCBI Taxonomy" id="8319"/>
    <lineage>
        <taxon>Eukaryota</taxon>
        <taxon>Metazoa</taxon>
        <taxon>Chordata</taxon>
        <taxon>Craniata</taxon>
        <taxon>Vertebrata</taxon>
        <taxon>Euteleostomi</taxon>
        <taxon>Amphibia</taxon>
        <taxon>Batrachia</taxon>
        <taxon>Caudata</taxon>
        <taxon>Salamandroidea</taxon>
        <taxon>Salamandridae</taxon>
        <taxon>Pleurodelinae</taxon>
        <taxon>Pleurodeles</taxon>
    </lineage>
</organism>
<evidence type="ECO:0000313" key="2">
    <source>
        <dbReference type="Proteomes" id="UP001066276"/>
    </source>
</evidence>
<name>A0AAV7PCM6_PLEWA</name>
<accession>A0AAV7PCM6</accession>
<evidence type="ECO:0000313" key="1">
    <source>
        <dbReference type="EMBL" id="KAJ1125137.1"/>
    </source>
</evidence>
<dbReference type="AlphaFoldDB" id="A0AAV7PCM6"/>
<sequence>MSPWSCSKRPALRVSALDFMHILALEQMSVACPRPRGMLGGPLLIGSDLESQDSHSFRVDMQGHAPSQILPMKPPGFTHATGAHCCCC</sequence>
<gene>
    <name evidence="1" type="ORF">NDU88_003574</name>
</gene>
<comment type="caution">
    <text evidence="1">The sequence shown here is derived from an EMBL/GenBank/DDBJ whole genome shotgun (WGS) entry which is preliminary data.</text>
</comment>
<proteinExistence type="predicted"/>
<dbReference type="Proteomes" id="UP001066276">
    <property type="component" value="Chromosome 7"/>
</dbReference>